<feature type="domain" description="Fe2OG dioxygenase" evidence="3">
    <location>
        <begin position="203"/>
        <end position="313"/>
    </location>
</feature>
<evidence type="ECO:0000256" key="2">
    <source>
        <dbReference type="RuleBase" id="RU003682"/>
    </source>
</evidence>
<dbReference type="Pfam" id="PF14226">
    <property type="entry name" value="DIOX_N"/>
    <property type="match status" value="1"/>
</dbReference>
<sequence length="376" mass="42869">MQVLTEIGVPVEYADLEALDISRLNEPGGKEALAAQVLSFINRNVYASVYVNRHGTRSINVYTYPYRTPGFFYVTGHGFTDAQVRRQYALCRAVFDLPLEEKLKYKCDTAAGDFRGYKPRTPDDGSGKLAARDNDERYNIPKFTPEHVRPHPRIILDHWDEIGAFSRRVHDALLLPLLRLFAHVLELDDEEALARRHSYEAPGLEYLRYMKYHPRTGEGAQEPADSLWAGAHTDYNTLTFLFHQPVAGLQVQTAPGGPWRYVRSPRDAIIVNIADALEFLSGGYLRSTVHRVVRPPEDQADKPRFSLIYFARPEADVVMEPLSSPLLRRVGLGERIQKEKFARQVTAEEWARARIAKDHRFRVGIVDQQEKEIIAG</sequence>
<dbReference type="GeneID" id="55969804"/>
<keyword evidence="2" id="KW-0560">Oxidoreductase</keyword>
<dbReference type="InterPro" id="IPR026992">
    <property type="entry name" value="DIOX_N"/>
</dbReference>
<feature type="non-terminal residue" evidence="4">
    <location>
        <position position="1"/>
    </location>
</feature>
<evidence type="ECO:0000313" key="5">
    <source>
        <dbReference type="Proteomes" id="UP000749293"/>
    </source>
</evidence>
<evidence type="ECO:0000256" key="1">
    <source>
        <dbReference type="ARBA" id="ARBA00008056"/>
    </source>
</evidence>
<proteinExistence type="inferred from homology"/>
<protein>
    <submittedName>
        <fullName evidence="4">2OG-Fe(II) oxygenase family</fullName>
    </submittedName>
</protein>
<dbReference type="InterPro" id="IPR005123">
    <property type="entry name" value="Oxoglu/Fe-dep_dioxygenase_dom"/>
</dbReference>
<dbReference type="Pfam" id="PF03171">
    <property type="entry name" value="2OG-FeII_Oxy"/>
    <property type="match status" value="1"/>
</dbReference>
<dbReference type="InterPro" id="IPR044861">
    <property type="entry name" value="IPNS-like_FE2OG_OXY"/>
</dbReference>
<name>A0A9P4YMW1_9HYPO</name>
<keyword evidence="2" id="KW-0408">Iron</keyword>
<dbReference type="EMBL" id="JAANYQ010000020">
    <property type="protein sequence ID" value="KAF4119888.1"/>
    <property type="molecule type" value="Genomic_DNA"/>
</dbReference>
<dbReference type="SUPFAM" id="SSF51197">
    <property type="entry name" value="Clavaminate synthase-like"/>
    <property type="match status" value="1"/>
</dbReference>
<dbReference type="RefSeq" id="XP_035318540.1">
    <property type="nucleotide sequence ID" value="XM_035465552.1"/>
</dbReference>
<dbReference type="GO" id="GO:0046872">
    <property type="term" value="F:metal ion binding"/>
    <property type="evidence" value="ECO:0007669"/>
    <property type="project" value="UniProtKB-KW"/>
</dbReference>
<dbReference type="InterPro" id="IPR050231">
    <property type="entry name" value="Iron_ascorbate_oxido_reductase"/>
</dbReference>
<evidence type="ECO:0000313" key="4">
    <source>
        <dbReference type="EMBL" id="KAF4119888.1"/>
    </source>
</evidence>
<keyword evidence="5" id="KW-1185">Reference proteome</keyword>
<evidence type="ECO:0000259" key="3">
    <source>
        <dbReference type="PROSITE" id="PS51471"/>
    </source>
</evidence>
<keyword evidence="2" id="KW-0479">Metal-binding</keyword>
<dbReference type="Gene3D" id="2.60.120.330">
    <property type="entry name" value="B-lactam Antibiotic, Isopenicillin N Synthase, Chain"/>
    <property type="match status" value="1"/>
</dbReference>
<dbReference type="AlphaFoldDB" id="A0A9P4YMW1"/>
<dbReference type="GO" id="GO:0016491">
    <property type="term" value="F:oxidoreductase activity"/>
    <property type="evidence" value="ECO:0007669"/>
    <property type="project" value="UniProtKB-KW"/>
</dbReference>
<reference evidence="4" key="1">
    <citation type="submission" date="2020-03" db="EMBL/GenBank/DDBJ databases">
        <title>Site-based positive gene gene selection in Geosmithia morbida across the United States reveals a broad range of putative effectors and factors for local host and environmental adapation.</title>
        <authorList>
            <person name="Onufrak A."/>
            <person name="Murdoch R.W."/>
            <person name="Gazis R."/>
            <person name="Huff M."/>
            <person name="Staton M."/>
            <person name="Klingeman W."/>
            <person name="Hadziabdic D."/>
        </authorList>
    </citation>
    <scope>NUCLEOTIDE SEQUENCE</scope>
    <source>
        <strain evidence="4">1262</strain>
    </source>
</reference>
<gene>
    <name evidence="4" type="ORF">GMORB2_3576</name>
</gene>
<comment type="similarity">
    <text evidence="1 2">Belongs to the iron/ascorbate-dependent oxidoreductase family.</text>
</comment>
<organism evidence="4 5">
    <name type="scientific">Geosmithia morbida</name>
    <dbReference type="NCBI Taxonomy" id="1094350"/>
    <lineage>
        <taxon>Eukaryota</taxon>
        <taxon>Fungi</taxon>
        <taxon>Dikarya</taxon>
        <taxon>Ascomycota</taxon>
        <taxon>Pezizomycotina</taxon>
        <taxon>Sordariomycetes</taxon>
        <taxon>Hypocreomycetidae</taxon>
        <taxon>Hypocreales</taxon>
        <taxon>Bionectriaceae</taxon>
        <taxon>Geosmithia</taxon>
    </lineage>
</organism>
<comment type="caution">
    <text evidence="4">The sequence shown here is derived from an EMBL/GenBank/DDBJ whole genome shotgun (WGS) entry which is preliminary data.</text>
</comment>
<dbReference type="InterPro" id="IPR027443">
    <property type="entry name" value="IPNS-like_sf"/>
</dbReference>
<dbReference type="PANTHER" id="PTHR47990">
    <property type="entry name" value="2-OXOGLUTARATE (2OG) AND FE(II)-DEPENDENT OXYGENASE SUPERFAMILY PROTEIN-RELATED"/>
    <property type="match status" value="1"/>
</dbReference>
<dbReference type="GO" id="GO:0044283">
    <property type="term" value="P:small molecule biosynthetic process"/>
    <property type="evidence" value="ECO:0007669"/>
    <property type="project" value="UniProtKB-ARBA"/>
</dbReference>
<dbReference type="Proteomes" id="UP000749293">
    <property type="component" value="Unassembled WGS sequence"/>
</dbReference>
<dbReference type="PROSITE" id="PS51471">
    <property type="entry name" value="FE2OG_OXY"/>
    <property type="match status" value="1"/>
</dbReference>
<accession>A0A9P4YMW1</accession>
<dbReference type="OrthoDB" id="406156at2759"/>